<organism evidence="6 7">
    <name type="scientific">Beauveria bassiana</name>
    <name type="common">White muscardine disease fungus</name>
    <name type="synonym">Tritirachium shiotae</name>
    <dbReference type="NCBI Taxonomy" id="176275"/>
    <lineage>
        <taxon>Eukaryota</taxon>
        <taxon>Fungi</taxon>
        <taxon>Dikarya</taxon>
        <taxon>Ascomycota</taxon>
        <taxon>Pezizomycotina</taxon>
        <taxon>Sordariomycetes</taxon>
        <taxon>Hypocreomycetidae</taxon>
        <taxon>Hypocreales</taxon>
        <taxon>Cordycipitaceae</taxon>
        <taxon>Beauveria</taxon>
    </lineage>
</organism>
<dbReference type="OMA" id="MGKGWIN"/>
<keyword evidence="5" id="KW-0812">Transmembrane</keyword>
<dbReference type="PANTHER" id="PTHR33365:SF11">
    <property type="entry name" value="TAT PATHWAY SIGNAL SEQUENCE"/>
    <property type="match status" value="1"/>
</dbReference>
<name>A0A2N6P2C5_BEABA</name>
<feature type="transmembrane region" description="Helical" evidence="5">
    <location>
        <begin position="57"/>
        <end position="77"/>
    </location>
</feature>
<gene>
    <name evidence="6" type="ORF">BM221_001102</name>
</gene>
<dbReference type="GO" id="GO:0043386">
    <property type="term" value="P:mycotoxin biosynthetic process"/>
    <property type="evidence" value="ECO:0007669"/>
    <property type="project" value="InterPro"/>
</dbReference>
<dbReference type="EMBL" id="MRVG01000001">
    <property type="protein sequence ID" value="PMB73678.1"/>
    <property type="molecule type" value="Genomic_DNA"/>
</dbReference>
<proteinExistence type="inferred from homology"/>
<evidence type="ECO:0000313" key="7">
    <source>
        <dbReference type="Proteomes" id="UP000235728"/>
    </source>
</evidence>
<evidence type="ECO:0008006" key="8">
    <source>
        <dbReference type="Google" id="ProtNLM"/>
    </source>
</evidence>
<evidence type="ECO:0000256" key="3">
    <source>
        <dbReference type="ARBA" id="ARBA00035112"/>
    </source>
</evidence>
<comment type="pathway">
    <text evidence="1">Mycotoxin biosynthesis.</text>
</comment>
<comment type="caution">
    <text evidence="6">The sequence shown here is derived from an EMBL/GenBank/DDBJ whole genome shotgun (WGS) entry which is preliminary data.</text>
</comment>
<reference evidence="6 7" key="1">
    <citation type="journal article" date="2016" name="Appl. Microbiol. Biotechnol.">
        <title>Characterization of T-DNA insertion mutants with decreased virulence in the entomopathogenic fungus Beauveria bassiana JEF-007.</title>
        <authorList>
            <person name="Kim S."/>
            <person name="Lee S.J."/>
            <person name="Nai Y.S."/>
            <person name="Yu J.S."/>
            <person name="Lee M.R."/>
            <person name="Yang Y.T."/>
            <person name="Kim J.S."/>
        </authorList>
    </citation>
    <scope>NUCLEOTIDE SEQUENCE [LARGE SCALE GENOMIC DNA]</scope>
    <source>
        <strain evidence="6 7">JEF-007</strain>
    </source>
</reference>
<evidence type="ECO:0000256" key="1">
    <source>
        <dbReference type="ARBA" id="ARBA00004685"/>
    </source>
</evidence>
<protein>
    <recommendedName>
        <fullName evidence="8">Oxidase ustYa</fullName>
    </recommendedName>
</protein>
<evidence type="ECO:0000256" key="4">
    <source>
        <dbReference type="SAM" id="MobiDB-lite"/>
    </source>
</evidence>
<sequence length="250" mass="28356">MVPRTAKYTPVNGGGPHSPRDSISLDHQMEKMSCAERMQVSEQKRSEKASIRFQLTAPWLVSVVLALTNLLWLWGFLKQQRPRESVSHQSWMPPDIAKSLLFEFKSLYGTGLSNESETAWNALMPVGRGFVVIKNDTVIPDQPGLNQSVVEQKAMVSVFHQLHCLYMTREGYYSALAGKTGQVSSAHLMHCFDYLRQTIMCFADTTLEWLPAPPRDTGSTGWGFEHKCRDFDAISRWVEDNRLKTTHGIH</sequence>
<dbReference type="Pfam" id="PF11807">
    <property type="entry name" value="UstYa"/>
    <property type="match status" value="1"/>
</dbReference>
<keyword evidence="2" id="KW-0560">Oxidoreductase</keyword>
<feature type="region of interest" description="Disordered" evidence="4">
    <location>
        <begin position="1"/>
        <end position="23"/>
    </location>
</feature>
<evidence type="ECO:0000313" key="6">
    <source>
        <dbReference type="EMBL" id="PMB73678.1"/>
    </source>
</evidence>
<accession>A0A2N6P2C5</accession>
<keyword evidence="5" id="KW-0472">Membrane</keyword>
<keyword evidence="5" id="KW-1133">Transmembrane helix</keyword>
<dbReference type="GO" id="GO:0016491">
    <property type="term" value="F:oxidoreductase activity"/>
    <property type="evidence" value="ECO:0007669"/>
    <property type="project" value="UniProtKB-KW"/>
</dbReference>
<comment type="similarity">
    <text evidence="3">Belongs to the ustYa family.</text>
</comment>
<dbReference type="PANTHER" id="PTHR33365">
    <property type="entry name" value="YALI0B05434P"/>
    <property type="match status" value="1"/>
</dbReference>
<evidence type="ECO:0000256" key="5">
    <source>
        <dbReference type="SAM" id="Phobius"/>
    </source>
</evidence>
<evidence type="ECO:0000256" key="2">
    <source>
        <dbReference type="ARBA" id="ARBA00023002"/>
    </source>
</evidence>
<dbReference type="AlphaFoldDB" id="A0A2N6P2C5"/>
<dbReference type="Proteomes" id="UP000235728">
    <property type="component" value="Unassembled WGS sequence"/>
</dbReference>
<dbReference type="InterPro" id="IPR021765">
    <property type="entry name" value="UstYa-like"/>
</dbReference>